<evidence type="ECO:0000256" key="3">
    <source>
        <dbReference type="ARBA" id="ARBA00023004"/>
    </source>
</evidence>
<evidence type="ECO:0000256" key="5">
    <source>
        <dbReference type="SAM" id="SignalP"/>
    </source>
</evidence>
<keyword evidence="3 4" id="KW-0408">Iron</keyword>
<organism evidence="7 8">
    <name type="scientific">Atlantibacter subterraneus</name>
    <dbReference type="NCBI Taxonomy" id="255519"/>
    <lineage>
        <taxon>Bacteria</taxon>
        <taxon>Pseudomonadati</taxon>
        <taxon>Pseudomonadota</taxon>
        <taxon>Gammaproteobacteria</taxon>
        <taxon>Enterobacterales</taxon>
        <taxon>Enterobacteriaceae</taxon>
        <taxon>Atlantibacter</taxon>
    </lineage>
</organism>
<evidence type="ECO:0000256" key="1">
    <source>
        <dbReference type="ARBA" id="ARBA00022617"/>
    </source>
</evidence>
<dbReference type="SUPFAM" id="SSF46626">
    <property type="entry name" value="Cytochrome c"/>
    <property type="match status" value="1"/>
</dbReference>
<protein>
    <submittedName>
        <fullName evidence="7">C-type cytochrome</fullName>
    </submittedName>
</protein>
<feature type="chain" id="PRO_5046983694" evidence="5">
    <location>
        <begin position="21"/>
        <end position="98"/>
    </location>
</feature>
<evidence type="ECO:0000313" key="7">
    <source>
        <dbReference type="EMBL" id="MDV7021266.1"/>
    </source>
</evidence>
<reference evidence="7 8" key="1">
    <citation type="submission" date="2023-10" db="EMBL/GenBank/DDBJ databases">
        <authorList>
            <person name="Dale J."/>
        </authorList>
    </citation>
    <scope>NUCLEOTIDE SEQUENCE [LARGE SCALE GENOMIC DNA]</scope>
    <source>
        <strain evidence="7 8">2023EL-00970</strain>
    </source>
</reference>
<dbReference type="InterPro" id="IPR036909">
    <property type="entry name" value="Cyt_c-like_dom_sf"/>
</dbReference>
<comment type="caution">
    <text evidence="7">The sequence shown here is derived from an EMBL/GenBank/DDBJ whole genome shotgun (WGS) entry which is preliminary data.</text>
</comment>
<keyword evidence="8" id="KW-1185">Reference proteome</keyword>
<sequence>MTLRMLMVCGLLAVSASVAATEDYARQFQRDCSSCHGRKADKTAFNKAPPLITLSEQQAVEGMTAIRDGGENSAAARAKAKLTDEEIRGLAAFIQTQK</sequence>
<evidence type="ECO:0000313" key="8">
    <source>
        <dbReference type="Proteomes" id="UP001187066"/>
    </source>
</evidence>
<feature type="signal peptide" evidence="5">
    <location>
        <begin position="1"/>
        <end position="20"/>
    </location>
</feature>
<accession>A0ABU4DXQ8</accession>
<proteinExistence type="predicted"/>
<keyword evidence="2 4" id="KW-0479">Metal-binding</keyword>
<name>A0ABU4DXQ8_9ENTR</name>
<evidence type="ECO:0000259" key="6">
    <source>
        <dbReference type="PROSITE" id="PS51007"/>
    </source>
</evidence>
<dbReference type="EMBL" id="JAWLOF010000001">
    <property type="protein sequence ID" value="MDV7021266.1"/>
    <property type="molecule type" value="Genomic_DNA"/>
</dbReference>
<feature type="domain" description="Cytochrome c" evidence="6">
    <location>
        <begin position="19"/>
        <end position="98"/>
    </location>
</feature>
<keyword evidence="1 4" id="KW-0349">Heme</keyword>
<gene>
    <name evidence="7" type="ORF">R4P48_01030</name>
</gene>
<dbReference type="Proteomes" id="UP001187066">
    <property type="component" value="Unassembled WGS sequence"/>
</dbReference>
<dbReference type="Pfam" id="PF13442">
    <property type="entry name" value="Cytochrome_CBB3"/>
    <property type="match status" value="1"/>
</dbReference>
<dbReference type="Gene3D" id="1.10.760.10">
    <property type="entry name" value="Cytochrome c-like domain"/>
    <property type="match status" value="1"/>
</dbReference>
<dbReference type="PROSITE" id="PS51007">
    <property type="entry name" value="CYTC"/>
    <property type="match status" value="1"/>
</dbReference>
<dbReference type="InterPro" id="IPR009056">
    <property type="entry name" value="Cyt_c-like_dom"/>
</dbReference>
<keyword evidence="5" id="KW-0732">Signal</keyword>
<evidence type="ECO:0000256" key="2">
    <source>
        <dbReference type="ARBA" id="ARBA00022723"/>
    </source>
</evidence>
<dbReference type="RefSeq" id="WP_317677424.1">
    <property type="nucleotide sequence ID" value="NZ_JAWLOF010000001.1"/>
</dbReference>
<evidence type="ECO:0000256" key="4">
    <source>
        <dbReference type="PROSITE-ProRule" id="PRU00433"/>
    </source>
</evidence>